<proteinExistence type="predicted"/>
<evidence type="ECO:0000313" key="1">
    <source>
        <dbReference type="EMBL" id="SVC04556.1"/>
    </source>
</evidence>
<dbReference type="AlphaFoldDB" id="A0A382IY35"/>
<dbReference type="EMBL" id="UINC01070418">
    <property type="protein sequence ID" value="SVC04556.1"/>
    <property type="molecule type" value="Genomic_DNA"/>
</dbReference>
<reference evidence="1" key="1">
    <citation type="submission" date="2018-05" db="EMBL/GenBank/DDBJ databases">
        <authorList>
            <person name="Lanie J.A."/>
            <person name="Ng W.-L."/>
            <person name="Kazmierczak K.M."/>
            <person name="Andrzejewski T.M."/>
            <person name="Davidsen T.M."/>
            <person name="Wayne K.J."/>
            <person name="Tettelin H."/>
            <person name="Glass J.I."/>
            <person name="Rusch D."/>
            <person name="Podicherti R."/>
            <person name="Tsui H.-C.T."/>
            <person name="Winkler M.E."/>
        </authorList>
    </citation>
    <scope>NUCLEOTIDE SEQUENCE</scope>
</reference>
<protein>
    <submittedName>
        <fullName evidence="1">Uncharacterized protein</fullName>
    </submittedName>
</protein>
<name>A0A382IY35_9ZZZZ</name>
<accession>A0A382IY35</accession>
<organism evidence="1">
    <name type="scientific">marine metagenome</name>
    <dbReference type="NCBI Taxonomy" id="408172"/>
    <lineage>
        <taxon>unclassified sequences</taxon>
        <taxon>metagenomes</taxon>
        <taxon>ecological metagenomes</taxon>
    </lineage>
</organism>
<sequence>MGFFEKHQASVYINGVLCPLSMALTNHIVADVEFRCKLYLL</sequence>
<gene>
    <name evidence="1" type="ORF">METZ01_LOCUS257410</name>
</gene>